<feature type="active site" description="Proton acceptor" evidence="6">
    <location>
        <position position="379"/>
    </location>
</feature>
<dbReference type="GO" id="GO:0051287">
    <property type="term" value="F:NAD binding"/>
    <property type="evidence" value="ECO:0007669"/>
    <property type="project" value="InterPro"/>
</dbReference>
<dbReference type="InterPro" id="IPR016161">
    <property type="entry name" value="Ald_DH/histidinol_DH"/>
</dbReference>
<reference evidence="8 9" key="1">
    <citation type="journal article" date="2007" name="Int. J. Syst. Evol. Microbiol.">
        <title>Paenibacillus ginsengarvi sp. nov., isolated from soil from ginseng cultivation.</title>
        <authorList>
            <person name="Yoon M.H."/>
            <person name="Ten L.N."/>
            <person name="Im W.T."/>
        </authorList>
    </citation>
    <scope>NUCLEOTIDE SEQUENCE [LARGE SCALE GENOMIC DNA]</scope>
    <source>
        <strain evidence="8 9">KCTC 13059</strain>
    </source>
</reference>
<dbReference type="GO" id="GO:0005737">
    <property type="term" value="C:cytoplasm"/>
    <property type="evidence" value="ECO:0007669"/>
    <property type="project" value="TreeGrafter"/>
</dbReference>
<dbReference type="Gene3D" id="1.20.5.1300">
    <property type="match status" value="1"/>
</dbReference>
<dbReference type="GO" id="GO:0046872">
    <property type="term" value="F:metal ion binding"/>
    <property type="evidence" value="ECO:0007669"/>
    <property type="project" value="UniProtKB-KW"/>
</dbReference>
<evidence type="ECO:0000313" key="9">
    <source>
        <dbReference type="Proteomes" id="UP000282311"/>
    </source>
</evidence>
<comment type="caution">
    <text evidence="8">The sequence shown here is derived from an EMBL/GenBank/DDBJ whole genome shotgun (WGS) entry which is preliminary data.</text>
</comment>
<evidence type="ECO:0000256" key="1">
    <source>
        <dbReference type="ARBA" id="ARBA00001947"/>
    </source>
</evidence>
<evidence type="ECO:0000256" key="7">
    <source>
        <dbReference type="RuleBase" id="RU004175"/>
    </source>
</evidence>
<keyword evidence="5 8" id="KW-0560">Oxidoreductase</keyword>
<organism evidence="8 9">
    <name type="scientific">Paenibacillus ginsengarvi</name>
    <dbReference type="NCBI Taxonomy" id="400777"/>
    <lineage>
        <taxon>Bacteria</taxon>
        <taxon>Bacillati</taxon>
        <taxon>Bacillota</taxon>
        <taxon>Bacilli</taxon>
        <taxon>Bacillales</taxon>
        <taxon>Paenibacillaceae</taxon>
        <taxon>Paenibacillus</taxon>
    </lineage>
</organism>
<evidence type="ECO:0000256" key="2">
    <source>
        <dbReference type="ARBA" id="ARBA00010178"/>
    </source>
</evidence>
<keyword evidence="3" id="KW-0479">Metal-binding</keyword>
<dbReference type="GO" id="GO:0000105">
    <property type="term" value="P:L-histidine biosynthetic process"/>
    <property type="evidence" value="ECO:0007669"/>
    <property type="project" value="InterPro"/>
</dbReference>
<accession>A0A3B0CCY2</accession>
<dbReference type="FunFam" id="3.40.50.1980:FF:000001">
    <property type="entry name" value="Histidinol dehydrogenase"/>
    <property type="match status" value="1"/>
</dbReference>
<evidence type="ECO:0000256" key="6">
    <source>
        <dbReference type="PIRSR" id="PIRSR000099-1"/>
    </source>
</evidence>
<dbReference type="PIRSF" id="PIRSF000099">
    <property type="entry name" value="Histidinol_dh"/>
    <property type="match status" value="1"/>
</dbReference>
<dbReference type="InterPro" id="IPR022695">
    <property type="entry name" value="Histidinol_DH_monofunct"/>
</dbReference>
<protein>
    <submittedName>
        <fullName evidence="8">Histidinol dehydrogenase</fullName>
        <ecNumber evidence="8">1.1.1.23</ecNumber>
    </submittedName>
</protein>
<dbReference type="EMBL" id="RBAH01000011">
    <property type="protein sequence ID" value="RKN83793.1"/>
    <property type="molecule type" value="Genomic_DNA"/>
</dbReference>
<dbReference type="AlphaFoldDB" id="A0A3B0CCY2"/>
<keyword evidence="9" id="KW-1185">Reference proteome</keyword>
<evidence type="ECO:0000256" key="5">
    <source>
        <dbReference type="ARBA" id="ARBA00023002"/>
    </source>
</evidence>
<dbReference type="InterPro" id="IPR012131">
    <property type="entry name" value="Hstdl_DH"/>
</dbReference>
<sequence>MKLSAGISAICTYTCAAYRSHAGIFVPVWLLCFFGEETENDQGRGRNMSTITYRLPEERAELARRLAPQRKLYDRSVSKGVADLFDQVEREGDQAVVRLTESFDGVPIAQVKLTDDYIERCLSELPTPLKAAMEQARDHIREVNAALLPASWQRVIRPGTIIGEKISPLDTVGIWIPARKGPLISTALMLVAAAQTAGVRRIVVGMPPLANGLGDPATVAAARMAGAGEIVVGNGVAVIAGFCHGTASIPRANGIFGPGPGGIAAAMSLASSYGVKTVVGIGPTECVVFADETADARIVAYDLLNEGEHGPDSSAVLVTTNGELAARVESHLAELIGQTEPPRKDYLHTVFGANGLGAIVVASSTEEGCRFINDYAPEHVMIVCKPETERKALELIENAGELLIGPYTPFSAANYGIGITAVLPTNGYAAAFSGITSKDMVKASTIGKLDREALGGLLPIVRELGGYERLPFHVQAAEARL</sequence>
<proteinExistence type="inferred from homology"/>
<comment type="cofactor">
    <cofactor evidence="1">
        <name>Zn(2+)</name>
        <dbReference type="ChEBI" id="CHEBI:29105"/>
    </cofactor>
</comment>
<evidence type="ECO:0000313" key="8">
    <source>
        <dbReference type="EMBL" id="RKN83793.1"/>
    </source>
</evidence>
<dbReference type="PANTHER" id="PTHR21256:SF2">
    <property type="entry name" value="HISTIDINE BIOSYNTHESIS TRIFUNCTIONAL PROTEIN"/>
    <property type="match status" value="1"/>
</dbReference>
<name>A0A3B0CCY2_9BACL</name>
<dbReference type="Proteomes" id="UP000282311">
    <property type="component" value="Unassembled WGS sequence"/>
</dbReference>
<comment type="similarity">
    <text evidence="2 7">Belongs to the histidinol dehydrogenase family.</text>
</comment>
<keyword evidence="4" id="KW-0862">Zinc</keyword>
<gene>
    <name evidence="8" type="primary">hisD</name>
    <name evidence="8" type="ORF">D7M11_16490</name>
</gene>
<dbReference type="PANTHER" id="PTHR21256">
    <property type="entry name" value="HISTIDINOL DEHYDROGENASE HDH"/>
    <property type="match status" value="1"/>
</dbReference>
<dbReference type="SUPFAM" id="SSF53720">
    <property type="entry name" value="ALDH-like"/>
    <property type="match status" value="1"/>
</dbReference>
<evidence type="ECO:0000256" key="3">
    <source>
        <dbReference type="ARBA" id="ARBA00022723"/>
    </source>
</evidence>
<dbReference type="GO" id="GO:0004399">
    <property type="term" value="F:histidinol dehydrogenase activity"/>
    <property type="evidence" value="ECO:0007669"/>
    <property type="project" value="UniProtKB-EC"/>
</dbReference>
<feature type="active site" description="Proton acceptor" evidence="6">
    <location>
        <position position="378"/>
    </location>
</feature>
<dbReference type="Pfam" id="PF00815">
    <property type="entry name" value="Histidinol_dh"/>
    <property type="match status" value="1"/>
</dbReference>
<evidence type="ECO:0000256" key="4">
    <source>
        <dbReference type="ARBA" id="ARBA00022833"/>
    </source>
</evidence>
<dbReference type="PRINTS" id="PR00083">
    <property type="entry name" value="HOLDHDRGNASE"/>
</dbReference>
<dbReference type="EC" id="1.1.1.23" evidence="8"/>
<dbReference type="Gene3D" id="3.40.50.1980">
    <property type="entry name" value="Nitrogenase molybdenum iron protein domain"/>
    <property type="match status" value="2"/>
</dbReference>
<dbReference type="NCBIfam" id="TIGR00069">
    <property type="entry name" value="hisD"/>
    <property type="match status" value="1"/>
</dbReference>